<comment type="caution">
    <text evidence="1">The sequence shown here is derived from an EMBL/GenBank/DDBJ whole genome shotgun (WGS) entry which is preliminary data.</text>
</comment>
<name>A0A2K3N5U1_TRIPR</name>
<proteinExistence type="predicted"/>
<evidence type="ECO:0000313" key="1">
    <source>
        <dbReference type="EMBL" id="PNX98408.1"/>
    </source>
</evidence>
<protein>
    <submittedName>
        <fullName evidence="1">Uncharacterized protein</fullName>
    </submittedName>
</protein>
<dbReference type="EMBL" id="ASHM01016605">
    <property type="protein sequence ID" value="PNX98408.1"/>
    <property type="molecule type" value="Genomic_DNA"/>
</dbReference>
<dbReference type="AlphaFoldDB" id="A0A2K3N5U1"/>
<sequence length="116" mass="12489">MVKGGAALCSTGSTLLSSHIYRNSEVSSKMACSAADAAHIPQLDSIYVAQNHTGTLLSPFDGLPWKVKKGGKSSTDFMESLQMCANSSLALFHEFIGSIEQHCHLYKLKHIPHGTL</sequence>
<evidence type="ECO:0000313" key="2">
    <source>
        <dbReference type="Proteomes" id="UP000236291"/>
    </source>
</evidence>
<accession>A0A2K3N5U1</accession>
<reference evidence="1 2" key="2">
    <citation type="journal article" date="2017" name="Front. Plant Sci.">
        <title>Gene Classification and Mining of Molecular Markers Useful in Red Clover (Trifolium pratense) Breeding.</title>
        <authorList>
            <person name="Istvanek J."/>
            <person name="Dluhosova J."/>
            <person name="Dluhos P."/>
            <person name="Patkova L."/>
            <person name="Nedelnik J."/>
            <person name="Repkova J."/>
        </authorList>
    </citation>
    <scope>NUCLEOTIDE SEQUENCE [LARGE SCALE GENOMIC DNA]</scope>
    <source>
        <strain evidence="2">cv. Tatra</strain>
        <tissue evidence="1">Young leaves</tissue>
    </source>
</reference>
<reference evidence="1 2" key="1">
    <citation type="journal article" date="2014" name="Am. J. Bot.">
        <title>Genome assembly and annotation for red clover (Trifolium pratense; Fabaceae).</title>
        <authorList>
            <person name="Istvanek J."/>
            <person name="Jaros M."/>
            <person name="Krenek A."/>
            <person name="Repkova J."/>
        </authorList>
    </citation>
    <scope>NUCLEOTIDE SEQUENCE [LARGE SCALE GENOMIC DNA]</scope>
    <source>
        <strain evidence="2">cv. Tatra</strain>
        <tissue evidence="1">Young leaves</tissue>
    </source>
</reference>
<dbReference type="Proteomes" id="UP000236291">
    <property type="component" value="Unassembled WGS sequence"/>
</dbReference>
<organism evidence="1 2">
    <name type="scientific">Trifolium pratense</name>
    <name type="common">Red clover</name>
    <dbReference type="NCBI Taxonomy" id="57577"/>
    <lineage>
        <taxon>Eukaryota</taxon>
        <taxon>Viridiplantae</taxon>
        <taxon>Streptophyta</taxon>
        <taxon>Embryophyta</taxon>
        <taxon>Tracheophyta</taxon>
        <taxon>Spermatophyta</taxon>
        <taxon>Magnoliopsida</taxon>
        <taxon>eudicotyledons</taxon>
        <taxon>Gunneridae</taxon>
        <taxon>Pentapetalae</taxon>
        <taxon>rosids</taxon>
        <taxon>fabids</taxon>
        <taxon>Fabales</taxon>
        <taxon>Fabaceae</taxon>
        <taxon>Papilionoideae</taxon>
        <taxon>50 kb inversion clade</taxon>
        <taxon>NPAAA clade</taxon>
        <taxon>Hologalegina</taxon>
        <taxon>IRL clade</taxon>
        <taxon>Trifolieae</taxon>
        <taxon>Trifolium</taxon>
    </lineage>
</organism>
<dbReference type="ExpressionAtlas" id="A0A2K3N5U1">
    <property type="expression patterns" value="baseline"/>
</dbReference>
<gene>
    <name evidence="1" type="ORF">L195_g021655</name>
</gene>